<keyword evidence="9" id="KW-1185">Reference proteome</keyword>
<evidence type="ECO:0000256" key="2">
    <source>
        <dbReference type="ARBA" id="ARBA00007928"/>
    </source>
</evidence>
<accession>A0ABN1KC09</accession>
<evidence type="ECO:0000313" key="8">
    <source>
        <dbReference type="EMBL" id="GAA0761744.1"/>
    </source>
</evidence>
<evidence type="ECO:0000256" key="4">
    <source>
        <dbReference type="ARBA" id="ARBA00022692"/>
    </source>
</evidence>
<keyword evidence="6 7" id="KW-0472">Membrane</keyword>
<comment type="caution">
    <text evidence="8">The sequence shown here is derived from an EMBL/GenBank/DDBJ whole genome shotgun (WGS) entry which is preliminary data.</text>
</comment>
<dbReference type="PANTHER" id="PTHR30086:SF14">
    <property type="entry name" value="HOMOSERINE_HOMOSERINE LACTONE EFFLUX PROTEIN"/>
    <property type="match status" value="1"/>
</dbReference>
<feature type="transmembrane region" description="Helical" evidence="7">
    <location>
        <begin position="71"/>
        <end position="88"/>
    </location>
</feature>
<dbReference type="RefSeq" id="WP_141286419.1">
    <property type="nucleotide sequence ID" value="NZ_BAAAEW010000033.1"/>
</dbReference>
<dbReference type="PIRSF" id="PIRSF006324">
    <property type="entry name" value="LeuE"/>
    <property type="match status" value="1"/>
</dbReference>
<sequence length="207" mass="22085">MDALYFFPLAVGIALTPGPNNFCALNHGLREGVVAAIVGTTGRVAAFAIFLTVSALGLGAMLLASETAFSVLKWLGAAYLFWLGVHAWRSRDLGGLHAGESADSAPPRRWRELMRQEFLLGISNPKAMLLFAAIFPQFIDPSKPAAMQFATLGATYLLAEYVSSLAYGLGGRQIRRLVRSPLAARRLNRATGGVFIGAGGLLLAAHR</sequence>
<reference evidence="8 9" key="1">
    <citation type="journal article" date="2019" name="Int. J. Syst. Evol. Microbiol.">
        <title>The Global Catalogue of Microorganisms (GCM) 10K type strain sequencing project: providing services to taxonomists for standard genome sequencing and annotation.</title>
        <authorList>
            <consortium name="The Broad Institute Genomics Platform"/>
            <consortium name="The Broad Institute Genome Sequencing Center for Infectious Disease"/>
            <person name="Wu L."/>
            <person name="Ma J."/>
        </authorList>
    </citation>
    <scope>NUCLEOTIDE SEQUENCE [LARGE SCALE GENOMIC DNA]</scope>
    <source>
        <strain evidence="8 9">JCM 15503</strain>
    </source>
</reference>
<keyword evidence="3" id="KW-1003">Cell membrane</keyword>
<dbReference type="Pfam" id="PF01810">
    <property type="entry name" value="LysE"/>
    <property type="match status" value="1"/>
</dbReference>
<keyword evidence="4 7" id="KW-0812">Transmembrane</keyword>
<gene>
    <name evidence="8" type="ORF">GCM10009107_45430</name>
</gene>
<evidence type="ECO:0000256" key="5">
    <source>
        <dbReference type="ARBA" id="ARBA00022989"/>
    </source>
</evidence>
<dbReference type="InterPro" id="IPR001123">
    <property type="entry name" value="LeuE-type"/>
</dbReference>
<keyword evidence="5 7" id="KW-1133">Transmembrane helix</keyword>
<evidence type="ECO:0000256" key="3">
    <source>
        <dbReference type="ARBA" id="ARBA00022475"/>
    </source>
</evidence>
<evidence type="ECO:0000256" key="7">
    <source>
        <dbReference type="SAM" id="Phobius"/>
    </source>
</evidence>
<feature type="transmembrane region" description="Helical" evidence="7">
    <location>
        <begin position="44"/>
        <end position="65"/>
    </location>
</feature>
<protein>
    <submittedName>
        <fullName evidence="8">LysE family translocator</fullName>
    </submittedName>
</protein>
<comment type="subcellular location">
    <subcellularLocation>
        <location evidence="1">Cell membrane</location>
        <topology evidence="1">Multi-pass membrane protein</topology>
    </subcellularLocation>
</comment>
<evidence type="ECO:0000256" key="1">
    <source>
        <dbReference type="ARBA" id="ARBA00004651"/>
    </source>
</evidence>
<evidence type="ECO:0000313" key="9">
    <source>
        <dbReference type="Proteomes" id="UP001500279"/>
    </source>
</evidence>
<proteinExistence type="inferred from homology"/>
<dbReference type="Proteomes" id="UP001500279">
    <property type="component" value="Unassembled WGS sequence"/>
</dbReference>
<dbReference type="EMBL" id="BAAAEW010000033">
    <property type="protein sequence ID" value="GAA0761744.1"/>
    <property type="molecule type" value="Genomic_DNA"/>
</dbReference>
<name>A0ABN1KC09_9BURK</name>
<dbReference type="PANTHER" id="PTHR30086">
    <property type="entry name" value="ARGININE EXPORTER PROTEIN ARGO"/>
    <property type="match status" value="1"/>
</dbReference>
<organism evidence="8 9">
    <name type="scientific">Ideonella azotifigens</name>
    <dbReference type="NCBI Taxonomy" id="513160"/>
    <lineage>
        <taxon>Bacteria</taxon>
        <taxon>Pseudomonadati</taxon>
        <taxon>Pseudomonadota</taxon>
        <taxon>Betaproteobacteria</taxon>
        <taxon>Burkholderiales</taxon>
        <taxon>Sphaerotilaceae</taxon>
        <taxon>Ideonella</taxon>
    </lineage>
</organism>
<feature type="transmembrane region" description="Helical" evidence="7">
    <location>
        <begin position="118"/>
        <end position="139"/>
    </location>
</feature>
<comment type="similarity">
    <text evidence="2">Belongs to the Rht family.</text>
</comment>
<feature type="transmembrane region" description="Helical" evidence="7">
    <location>
        <begin position="145"/>
        <end position="167"/>
    </location>
</feature>
<evidence type="ECO:0000256" key="6">
    <source>
        <dbReference type="ARBA" id="ARBA00023136"/>
    </source>
</evidence>